<evidence type="ECO:0000313" key="2">
    <source>
        <dbReference type="Proteomes" id="UP001165101"/>
    </source>
</evidence>
<gene>
    <name evidence="1" type="ORF">Cboi01_000390700</name>
</gene>
<accession>A0ACB5TU79</accession>
<sequence length="669" mass="75782">MKNDKSTEPYFQLTILGCSGGPIDGKTCSFLLKPSKISYYDIILNSINDCVIGLDAGTGISGVSDLLLSKLNNLRYNIDANNERNYLLDLYLDSLPIKDYNLNDKIRTNDLSLVNLMQDYKLSPIEISIRLINLISSYLITHVHLDHISGLVINSPIFQQNSKKLVYGSEFTINSLKENLFNDKVWPNLYSNSKGSLVNFKVIEKDEDVSMDVLENTTKEIIDENHNSNNNNNNNNEKWIELNRFFKVKYFEVNHGLMNDETIYNSTAYLIKSIETSKLLLMFGDVESDLVSKVPKNYLIWKYISKYILNKSLSHMIIECSSVNLPPGVPLYGHMTPKNLFYELNSLRRQCYKYLILNRNESYDQREDHINFNEIESIEELDRMSDAELSRLKFQPLKDLSLLIIHVKETFNMEPLNERELSPFNQSEILRASSQNSPSPSSVAVTTTLTSTSKPTPNIIQDHISPLSSNSSSLLGKSISSESSQSSFDSFHSIISSDTSYNSDNNIEGSYNNTQQQQQQHQQLFNNSYYNNSGVNRVMSPLPFERNREESTSSNSTFTSNCSVSTSKNQSNLKLSQSHPTFTNLNNNNNSHSNNNSTSSTTSNNEFNNTGCCKSCSNREVKRTGNLCCGGTRGSEPRKEILSELIELNELYNLGILFTITLPGLNYIL</sequence>
<protein>
    <submittedName>
        <fullName evidence="1">Unnamed protein product</fullName>
    </submittedName>
</protein>
<keyword evidence="2" id="KW-1185">Reference proteome</keyword>
<organism evidence="1 2">
    <name type="scientific">Candida boidinii</name>
    <name type="common">Yeast</name>
    <dbReference type="NCBI Taxonomy" id="5477"/>
    <lineage>
        <taxon>Eukaryota</taxon>
        <taxon>Fungi</taxon>
        <taxon>Dikarya</taxon>
        <taxon>Ascomycota</taxon>
        <taxon>Saccharomycotina</taxon>
        <taxon>Pichiomycetes</taxon>
        <taxon>Pichiales</taxon>
        <taxon>Pichiaceae</taxon>
        <taxon>Ogataea</taxon>
        <taxon>Ogataea/Candida clade</taxon>
    </lineage>
</organism>
<dbReference type="Proteomes" id="UP001165101">
    <property type="component" value="Unassembled WGS sequence"/>
</dbReference>
<comment type="caution">
    <text evidence="1">The sequence shown here is derived from an EMBL/GenBank/DDBJ whole genome shotgun (WGS) entry which is preliminary data.</text>
</comment>
<dbReference type="EMBL" id="BSXV01002307">
    <property type="protein sequence ID" value="GME95447.1"/>
    <property type="molecule type" value="Genomic_DNA"/>
</dbReference>
<name>A0ACB5TU79_CANBO</name>
<proteinExistence type="predicted"/>
<evidence type="ECO:0000313" key="1">
    <source>
        <dbReference type="EMBL" id="GME95447.1"/>
    </source>
</evidence>
<reference evidence="1" key="1">
    <citation type="submission" date="2023-04" db="EMBL/GenBank/DDBJ databases">
        <title>Candida boidinii NBRC 1967.</title>
        <authorList>
            <person name="Ichikawa N."/>
            <person name="Sato H."/>
            <person name="Tonouchi N."/>
        </authorList>
    </citation>
    <scope>NUCLEOTIDE SEQUENCE</scope>
    <source>
        <strain evidence="1">NBRC 1967</strain>
    </source>
</reference>